<keyword evidence="4" id="KW-0862">Zinc</keyword>
<protein>
    <submittedName>
        <fullName evidence="6">Bacillithiol transferase BstA</fullName>
    </submittedName>
</protein>
<keyword evidence="7" id="KW-1185">Reference proteome</keyword>
<dbReference type="SUPFAM" id="SSF109854">
    <property type="entry name" value="DinB/YfiT-like putative metalloenzymes"/>
    <property type="match status" value="1"/>
</dbReference>
<keyword evidence="3" id="KW-0378">Hydrolase</keyword>
<proteinExistence type="inferred from homology"/>
<gene>
    <name evidence="6" type="primary">bstA</name>
    <name evidence="6" type="ORF">HMJ29_15030</name>
</gene>
<reference evidence="6 7" key="1">
    <citation type="submission" date="2020-05" db="EMBL/GenBank/DDBJ databases">
        <title>Complete genome sequence of Hymenobacter sp. TS19 in Coasted Sand Dune.</title>
        <authorList>
            <person name="Lee J.-H."/>
            <person name="Jung J.-H."/>
            <person name="Jeong S."/>
            <person name="Zhao L."/>
            <person name="Kim M.-K."/>
            <person name="Seo H.-S."/>
            <person name="Lim S."/>
        </authorList>
    </citation>
    <scope>NUCLEOTIDE SEQUENCE [LARGE SCALE GENOMIC DNA]</scope>
    <source>
        <strain evidence="6 7">TS19</strain>
    </source>
</reference>
<dbReference type="GO" id="GO:0016740">
    <property type="term" value="F:transferase activity"/>
    <property type="evidence" value="ECO:0007669"/>
    <property type="project" value="UniProtKB-KW"/>
</dbReference>
<dbReference type="KEGG" id="hts:HMJ29_15030"/>
<evidence type="ECO:0000256" key="2">
    <source>
        <dbReference type="ARBA" id="ARBA00022723"/>
    </source>
</evidence>
<keyword evidence="6" id="KW-0808">Transferase</keyword>
<evidence type="ECO:0000259" key="5">
    <source>
        <dbReference type="Pfam" id="PF12867"/>
    </source>
</evidence>
<accession>A0A6M6BJL8</accession>
<keyword evidence="2" id="KW-0479">Metal-binding</keyword>
<dbReference type="Gene3D" id="1.20.120.450">
    <property type="entry name" value="dinb family like domain"/>
    <property type="match status" value="1"/>
</dbReference>
<evidence type="ECO:0000256" key="3">
    <source>
        <dbReference type="ARBA" id="ARBA00022801"/>
    </source>
</evidence>
<dbReference type="GO" id="GO:0016787">
    <property type="term" value="F:hydrolase activity"/>
    <property type="evidence" value="ECO:0007669"/>
    <property type="project" value="UniProtKB-KW"/>
</dbReference>
<feature type="domain" description="DinB-like" evidence="5">
    <location>
        <begin position="38"/>
        <end position="172"/>
    </location>
</feature>
<dbReference type="NCBIfam" id="NF009807">
    <property type="entry name" value="PRK13291.1"/>
    <property type="match status" value="1"/>
</dbReference>
<dbReference type="RefSeq" id="WP_171592257.1">
    <property type="nucleotide sequence ID" value="NZ_CP053538.1"/>
</dbReference>
<dbReference type="GO" id="GO:0046872">
    <property type="term" value="F:metal ion binding"/>
    <property type="evidence" value="ECO:0007669"/>
    <property type="project" value="UniProtKB-KW"/>
</dbReference>
<dbReference type="InterPro" id="IPR034660">
    <property type="entry name" value="DinB/YfiT-like"/>
</dbReference>
<evidence type="ECO:0000256" key="4">
    <source>
        <dbReference type="ARBA" id="ARBA00022833"/>
    </source>
</evidence>
<sequence length="183" mass="21040">METPAAPDLRFPIGYPVLPDETLDREARTAYIAQIALLPDQVRAAVTGLTPVQLDTPYRPGGWTVRQVIHHLPDSHMNSYVRFKLALTEEVPTISPYEEQLWAELPDSQATPVAVSLALLEALHIRWTFLLRNLTDSQWQRTFYHPGSKRTFTLDQALVLYAWHGRHHLAHIGNLVYREGWRR</sequence>
<evidence type="ECO:0000256" key="1">
    <source>
        <dbReference type="ARBA" id="ARBA00022490"/>
    </source>
</evidence>
<dbReference type="Proteomes" id="UP000501623">
    <property type="component" value="Chromosome"/>
</dbReference>
<dbReference type="Pfam" id="PF12867">
    <property type="entry name" value="DinB_2"/>
    <property type="match status" value="1"/>
</dbReference>
<name>A0A6M6BJL8_9BACT</name>
<dbReference type="AlphaFoldDB" id="A0A6M6BJL8"/>
<dbReference type="InterPro" id="IPR024775">
    <property type="entry name" value="DinB-like"/>
</dbReference>
<dbReference type="InterPro" id="IPR023774">
    <property type="entry name" value="Put_metal_dep_hydrolase_YfiT"/>
</dbReference>
<evidence type="ECO:0000313" key="7">
    <source>
        <dbReference type="Proteomes" id="UP000501623"/>
    </source>
</evidence>
<dbReference type="HAMAP" id="MF_01256">
    <property type="entry name" value="YfiT_hydrol"/>
    <property type="match status" value="1"/>
</dbReference>
<organism evidence="6 7">
    <name type="scientific">Hymenobacter taeanensis</name>
    <dbReference type="NCBI Taxonomy" id="2735321"/>
    <lineage>
        <taxon>Bacteria</taxon>
        <taxon>Pseudomonadati</taxon>
        <taxon>Bacteroidota</taxon>
        <taxon>Cytophagia</taxon>
        <taxon>Cytophagales</taxon>
        <taxon>Hymenobacteraceae</taxon>
        <taxon>Hymenobacter</taxon>
    </lineage>
</organism>
<keyword evidence="1" id="KW-0963">Cytoplasm</keyword>
<dbReference type="EMBL" id="CP053538">
    <property type="protein sequence ID" value="QJX48169.1"/>
    <property type="molecule type" value="Genomic_DNA"/>
</dbReference>
<evidence type="ECO:0000313" key="6">
    <source>
        <dbReference type="EMBL" id="QJX48169.1"/>
    </source>
</evidence>